<feature type="compositionally biased region" description="Low complexity" evidence="1">
    <location>
        <begin position="647"/>
        <end position="663"/>
    </location>
</feature>
<feature type="region of interest" description="Disordered" evidence="1">
    <location>
        <begin position="489"/>
        <end position="714"/>
    </location>
</feature>
<feature type="compositionally biased region" description="Acidic residues" evidence="1">
    <location>
        <begin position="571"/>
        <end position="583"/>
    </location>
</feature>
<evidence type="ECO:0000313" key="3">
    <source>
        <dbReference type="Proteomes" id="UP000249723"/>
    </source>
</evidence>
<dbReference type="EMBL" id="FMWP01000093">
    <property type="protein sequence ID" value="SCZ97695.1"/>
    <property type="molecule type" value="Genomic_DNA"/>
</dbReference>
<feature type="compositionally biased region" description="Low complexity" evidence="1">
    <location>
        <begin position="114"/>
        <end position="126"/>
    </location>
</feature>
<feature type="compositionally biased region" description="Basic and acidic residues" evidence="1">
    <location>
        <begin position="531"/>
        <end position="544"/>
    </location>
</feature>
<feature type="compositionally biased region" description="Low complexity" evidence="1">
    <location>
        <begin position="159"/>
        <end position="176"/>
    </location>
</feature>
<feature type="compositionally biased region" description="Basic and acidic residues" evidence="1">
    <location>
        <begin position="695"/>
        <end position="706"/>
    </location>
</feature>
<feature type="region of interest" description="Disordered" evidence="1">
    <location>
        <begin position="286"/>
        <end position="463"/>
    </location>
</feature>
<accession>A0A2X0M4U6</accession>
<dbReference type="OrthoDB" id="2528304at2759"/>
<feature type="region of interest" description="Disordered" evidence="1">
    <location>
        <begin position="17"/>
        <end position="45"/>
    </location>
</feature>
<feature type="compositionally biased region" description="Low complexity" evidence="1">
    <location>
        <begin position="318"/>
        <end position="327"/>
    </location>
</feature>
<gene>
    <name evidence="2" type="ORF">BZ3500_MVSOF-1268-A1-R1_CHR4-3G07380</name>
</gene>
<feature type="compositionally biased region" description="Polar residues" evidence="1">
    <location>
        <begin position="332"/>
        <end position="349"/>
    </location>
</feature>
<feature type="compositionally biased region" description="Basic and acidic residues" evidence="1">
    <location>
        <begin position="391"/>
        <end position="404"/>
    </location>
</feature>
<sequence length="751" mass="77202">MSQTSLADRIARLNLADGSNSSLSDNGGASISASAGASSQLRTTGAVGRISDKISRFQANAEDAPLVPLGSFGLGGVRREPSSGISGAASDRRVASLGLGRAAVPLASVTPIRSVSSGVPSSSTTPKIGGSNLSTRSSSPTATFSPTAPGLASMTSTTDASSQESAGGDDAGSSAGTPTSSRASSQYGGLSADLKSSSSGGSDMLAHDRGLFTRHDSSLSVASSETTAAGSESSLNVETGSLISELGPDPKSITIADSLTAGVNSPLSSPVLSALVNPVEITVDEPEVSSRWTTAGGSPRAFNKPLKGPLDALKTPSRSHSSVSVSSMLVETGSTASEDSDGQSTTSGGPLTPRAEDEEKPFPTTVGPADDEEESLGMATPNRSEQDEEAREQATKAELEKYEGEEFDAVAPRFAEDEELKSSVETPAPVVSAQASDSYGDMLDDYGSPTPDEPKSPISPMPGGMPMVKCSDCGTNVDLMELVDHVCEPASSASPSASIAQTPSSKSFPAPPKVSAPPSGRNAGAMTPSASRDDVRRVTSDRYDSPSSSPTRTRTEPNAFIPQTESLVPDDILDAYDEEDDDIMDPHAARPAAATTTQSSGADLPDDVGLDHDYDDLSSPVHLPPHPSVVQCDVSDLPEDVDEDPDPLASSTATLSASPTTKTSKSDSLGRTKSARRRESPKSVYDMVGGATYDSETKSARRRESPKSVYDMVGGATYDSDDDYEGGSAQIVSVTHASHSLTIPRKLGPKP</sequence>
<feature type="compositionally biased region" description="Acidic residues" evidence="1">
    <location>
        <begin position="604"/>
        <end position="616"/>
    </location>
</feature>
<keyword evidence="3" id="KW-1185">Reference proteome</keyword>
<feature type="compositionally biased region" description="Low complexity" evidence="1">
    <location>
        <begin position="17"/>
        <end position="39"/>
    </location>
</feature>
<feature type="compositionally biased region" description="Low complexity" evidence="1">
    <location>
        <begin position="188"/>
        <end position="203"/>
    </location>
</feature>
<name>A0A2X0M4U6_9BASI</name>
<feature type="compositionally biased region" description="Acidic residues" evidence="1">
    <location>
        <begin position="636"/>
        <end position="646"/>
    </location>
</feature>
<feature type="region of interest" description="Disordered" evidence="1">
    <location>
        <begin position="113"/>
        <end position="207"/>
    </location>
</feature>
<feature type="compositionally biased region" description="Polar residues" evidence="1">
    <location>
        <begin position="177"/>
        <end position="187"/>
    </location>
</feature>
<dbReference type="Proteomes" id="UP000249723">
    <property type="component" value="Unassembled WGS sequence"/>
</dbReference>
<protein>
    <submittedName>
        <fullName evidence="2">BZ3500_MvSof-1268-A1-R1_Chr4-3g07380 protein</fullName>
    </submittedName>
</protein>
<organism evidence="2 3">
    <name type="scientific">Microbotryum saponariae</name>
    <dbReference type="NCBI Taxonomy" id="289078"/>
    <lineage>
        <taxon>Eukaryota</taxon>
        <taxon>Fungi</taxon>
        <taxon>Dikarya</taxon>
        <taxon>Basidiomycota</taxon>
        <taxon>Pucciniomycotina</taxon>
        <taxon>Microbotryomycetes</taxon>
        <taxon>Microbotryales</taxon>
        <taxon>Microbotryaceae</taxon>
        <taxon>Microbotryum</taxon>
    </lineage>
</organism>
<proteinExistence type="predicted"/>
<feature type="compositionally biased region" description="Low complexity" evidence="1">
    <location>
        <begin position="489"/>
        <end position="505"/>
    </location>
</feature>
<reference evidence="3" key="1">
    <citation type="submission" date="2016-10" db="EMBL/GenBank/DDBJ databases">
        <authorList>
            <person name="Jeantristanb JTB J.-T."/>
            <person name="Ricardo R."/>
        </authorList>
    </citation>
    <scope>NUCLEOTIDE SEQUENCE [LARGE SCALE GENOMIC DNA]</scope>
</reference>
<feature type="compositionally biased region" description="Low complexity" evidence="1">
    <location>
        <begin position="134"/>
        <end position="149"/>
    </location>
</feature>
<evidence type="ECO:0000256" key="1">
    <source>
        <dbReference type="SAM" id="MobiDB-lite"/>
    </source>
</evidence>
<evidence type="ECO:0000313" key="2">
    <source>
        <dbReference type="EMBL" id="SCZ97695.1"/>
    </source>
</evidence>
<dbReference type="AlphaFoldDB" id="A0A2X0M4U6"/>